<evidence type="ECO:0000313" key="8">
    <source>
        <dbReference type="EMBL" id="TLS37979.1"/>
    </source>
</evidence>
<organism evidence="8 9">
    <name type="scientific">Exobacillus caeni</name>
    <dbReference type="NCBI Taxonomy" id="2574798"/>
    <lineage>
        <taxon>Bacteria</taxon>
        <taxon>Bacillati</taxon>
        <taxon>Bacillota</taxon>
        <taxon>Bacilli</taxon>
        <taxon>Bacillales</taxon>
        <taxon>Guptibacillaceae</taxon>
        <taxon>Exobacillus</taxon>
    </lineage>
</organism>
<evidence type="ECO:0000256" key="7">
    <source>
        <dbReference type="SAM" id="MobiDB-lite"/>
    </source>
</evidence>
<evidence type="ECO:0000256" key="6">
    <source>
        <dbReference type="RuleBase" id="RU003567"/>
    </source>
</evidence>
<dbReference type="EMBL" id="SWLG01000005">
    <property type="protein sequence ID" value="TLS37979.1"/>
    <property type="molecule type" value="Genomic_DNA"/>
</dbReference>
<dbReference type="InterPro" id="IPR029045">
    <property type="entry name" value="ClpP/crotonase-like_dom_sf"/>
</dbReference>
<dbReference type="GO" id="GO:0006515">
    <property type="term" value="P:protein quality control for misfolded or incompletely synthesized proteins"/>
    <property type="evidence" value="ECO:0007669"/>
    <property type="project" value="TreeGrafter"/>
</dbReference>
<dbReference type="AlphaFoldDB" id="A0A5R9F656"/>
<evidence type="ECO:0000313" key="9">
    <source>
        <dbReference type="Proteomes" id="UP000308230"/>
    </source>
</evidence>
<reference evidence="8 9" key="1">
    <citation type="submission" date="2019-04" db="EMBL/GenBank/DDBJ databases">
        <title>Bacillus caeni sp. nov., a bacterium isolated from mangrove sediment.</title>
        <authorList>
            <person name="Huang H."/>
            <person name="Mo K."/>
            <person name="Hu Y."/>
        </authorList>
    </citation>
    <scope>NUCLEOTIDE SEQUENCE [LARGE SCALE GENOMIC DNA]</scope>
    <source>
        <strain evidence="8 9">HB172195</strain>
    </source>
</reference>
<dbReference type="PANTHER" id="PTHR10381:SF70">
    <property type="entry name" value="ATP-DEPENDENT CLP PROTEASE PROTEOLYTIC SUBUNIT"/>
    <property type="match status" value="1"/>
</dbReference>
<comment type="similarity">
    <text evidence="1 6">Belongs to the peptidase S14 family.</text>
</comment>
<evidence type="ECO:0000256" key="2">
    <source>
        <dbReference type="ARBA" id="ARBA00022490"/>
    </source>
</evidence>
<dbReference type="Proteomes" id="UP000308230">
    <property type="component" value="Unassembled WGS sequence"/>
</dbReference>
<protein>
    <recommendedName>
        <fullName evidence="6">ATP-dependent Clp protease proteolytic subunit</fullName>
    </recommendedName>
</protein>
<keyword evidence="3 8" id="KW-0645">Protease</keyword>
<dbReference type="GO" id="GO:0051117">
    <property type="term" value="F:ATPase binding"/>
    <property type="evidence" value="ECO:0007669"/>
    <property type="project" value="TreeGrafter"/>
</dbReference>
<keyword evidence="9" id="KW-1185">Reference proteome</keyword>
<comment type="caution">
    <text evidence="8">The sequence shown here is derived from an EMBL/GenBank/DDBJ whole genome shotgun (WGS) entry which is preliminary data.</text>
</comment>
<proteinExistence type="inferred from homology"/>
<dbReference type="SUPFAM" id="SSF52096">
    <property type="entry name" value="ClpP/crotonase"/>
    <property type="match status" value="1"/>
</dbReference>
<keyword evidence="4" id="KW-0378">Hydrolase</keyword>
<dbReference type="InterPro" id="IPR023562">
    <property type="entry name" value="ClpP/TepA"/>
</dbReference>
<dbReference type="Gene3D" id="3.90.226.10">
    <property type="entry name" value="2-enoyl-CoA Hydratase, Chain A, domain 1"/>
    <property type="match status" value="1"/>
</dbReference>
<dbReference type="Pfam" id="PF00574">
    <property type="entry name" value="CLP_protease"/>
    <property type="match status" value="1"/>
</dbReference>
<dbReference type="NCBIfam" id="NF045542">
    <property type="entry name" value="Clp_rel_HeadMat"/>
    <property type="match status" value="1"/>
</dbReference>
<evidence type="ECO:0000256" key="1">
    <source>
        <dbReference type="ARBA" id="ARBA00007039"/>
    </source>
</evidence>
<gene>
    <name evidence="8" type="ORF">FCL54_07940</name>
</gene>
<dbReference type="GO" id="GO:0004252">
    <property type="term" value="F:serine-type endopeptidase activity"/>
    <property type="evidence" value="ECO:0007669"/>
    <property type="project" value="InterPro"/>
</dbReference>
<name>A0A5R9F656_9BACL</name>
<accession>A0A5R9F656</accession>
<dbReference type="CDD" id="cd07016">
    <property type="entry name" value="S14_ClpP_1"/>
    <property type="match status" value="1"/>
</dbReference>
<dbReference type="PANTHER" id="PTHR10381">
    <property type="entry name" value="ATP-DEPENDENT CLP PROTEASE PROTEOLYTIC SUBUNIT"/>
    <property type="match status" value="1"/>
</dbReference>
<dbReference type="GO" id="GO:0004176">
    <property type="term" value="F:ATP-dependent peptidase activity"/>
    <property type="evidence" value="ECO:0007669"/>
    <property type="project" value="InterPro"/>
</dbReference>
<sequence>MRRFKNEKYNKLATVENVFKAEKSDDDSHKITIYGDIGESWWGESTSAKDIEDVLNKITSGTINLHLNSPGGDVFDGIAIYNQLKNHASKVIVHVDGLAASAASIIAMAADELIMNTGSMMMIHEASTFAWGNKADFQKALNALEGIDKSIVDIYMTRFQGERSEIETMLQGETWFTSDEAVDVGLADRVNQTVEEDDDDDVDPEEFKNSVLNRIRANKGQQPKQPDSTQQSNTILNRFKRQAN</sequence>
<dbReference type="OrthoDB" id="9806592at2"/>
<evidence type="ECO:0000256" key="4">
    <source>
        <dbReference type="ARBA" id="ARBA00022801"/>
    </source>
</evidence>
<dbReference type="PRINTS" id="PR00127">
    <property type="entry name" value="CLPPROTEASEP"/>
</dbReference>
<feature type="region of interest" description="Disordered" evidence="7">
    <location>
        <begin position="215"/>
        <end position="244"/>
    </location>
</feature>
<evidence type="ECO:0000256" key="5">
    <source>
        <dbReference type="ARBA" id="ARBA00022825"/>
    </source>
</evidence>
<keyword evidence="5" id="KW-0720">Serine protease</keyword>
<dbReference type="GO" id="GO:0009368">
    <property type="term" value="C:endopeptidase Clp complex"/>
    <property type="evidence" value="ECO:0007669"/>
    <property type="project" value="TreeGrafter"/>
</dbReference>
<evidence type="ECO:0000256" key="3">
    <source>
        <dbReference type="ARBA" id="ARBA00022670"/>
    </source>
</evidence>
<dbReference type="InterPro" id="IPR001907">
    <property type="entry name" value="ClpP"/>
</dbReference>
<keyword evidence="2" id="KW-0963">Cytoplasm</keyword>
<feature type="compositionally biased region" description="Polar residues" evidence="7">
    <location>
        <begin position="219"/>
        <end position="236"/>
    </location>
</feature>